<gene>
    <name evidence="2" type="ORF">NKI36_20855</name>
</gene>
<feature type="transmembrane region" description="Helical" evidence="1">
    <location>
        <begin position="52"/>
        <end position="81"/>
    </location>
</feature>
<proteinExistence type="predicted"/>
<evidence type="ECO:0000313" key="3">
    <source>
        <dbReference type="Proteomes" id="UP001433071"/>
    </source>
</evidence>
<evidence type="ECO:0000313" key="2">
    <source>
        <dbReference type="EMBL" id="MER9406485.1"/>
    </source>
</evidence>
<protein>
    <recommendedName>
        <fullName evidence="4">PH domain-containing protein</fullName>
    </recommendedName>
</protein>
<dbReference type="EMBL" id="JAMYQB010000017">
    <property type="protein sequence ID" value="MER9406485.1"/>
    <property type="molecule type" value="Genomic_DNA"/>
</dbReference>
<keyword evidence="1" id="KW-1133">Transmembrane helix</keyword>
<evidence type="ECO:0000256" key="1">
    <source>
        <dbReference type="SAM" id="Phobius"/>
    </source>
</evidence>
<keyword evidence="3" id="KW-1185">Reference proteome</keyword>
<name>A0ABV1Z3H7_9HYPH</name>
<dbReference type="RefSeq" id="WP_352559817.1">
    <property type="nucleotide sequence ID" value="NZ_JAMYQB010000017.1"/>
</dbReference>
<evidence type="ECO:0008006" key="4">
    <source>
        <dbReference type="Google" id="ProtNLM"/>
    </source>
</evidence>
<reference evidence="2 3" key="1">
    <citation type="journal article" date="2024" name="Proc. Natl. Acad. Sci. U.S.A.">
        <title>The evolutionary genomics of adaptation to stress in wild rhizobium bacteria.</title>
        <authorList>
            <person name="Kehlet-Delgado H."/>
            <person name="Montoya A.P."/>
            <person name="Jensen K.T."/>
            <person name="Wendlandt C.E."/>
            <person name="Dexheimer C."/>
            <person name="Roberts M."/>
            <person name="Torres Martinez L."/>
            <person name="Friesen M.L."/>
            <person name="Griffitts J.S."/>
            <person name="Porter S.S."/>
        </authorList>
    </citation>
    <scope>NUCLEOTIDE SEQUENCE [LARGE SCALE GENOMIC DNA]</scope>
    <source>
        <strain evidence="2 3">M0641</strain>
    </source>
</reference>
<comment type="caution">
    <text evidence="2">The sequence shown here is derived from an EMBL/GenBank/DDBJ whole genome shotgun (WGS) entry which is preliminary data.</text>
</comment>
<keyword evidence="1" id="KW-0472">Membrane</keyword>
<dbReference type="Proteomes" id="UP001433071">
    <property type="component" value="Unassembled WGS sequence"/>
</dbReference>
<feature type="transmembrane region" description="Helical" evidence="1">
    <location>
        <begin position="21"/>
        <end position="40"/>
    </location>
</feature>
<sequence length="160" mass="18226">MDEISRDGRLRHDIPMHVAKRLFLGLAGLFCIVMPTWELYRGIWPLSVASPFFLFIIFGAYAVGIPLVYAAIFSPAVRWIVRRGRIDIVLRNPIFLRRHHVLPGDITSFGLRTIEWDSGGPTYTVVLTTVNGEVFETRDFETTKTAEMFRDRIKSVLTGA</sequence>
<keyword evidence="1" id="KW-0812">Transmembrane</keyword>
<accession>A0ABV1Z3H7</accession>
<organism evidence="2 3">
    <name type="scientific">Mesorhizobium caraganae</name>
    <dbReference type="NCBI Taxonomy" id="483206"/>
    <lineage>
        <taxon>Bacteria</taxon>
        <taxon>Pseudomonadati</taxon>
        <taxon>Pseudomonadota</taxon>
        <taxon>Alphaproteobacteria</taxon>
        <taxon>Hyphomicrobiales</taxon>
        <taxon>Phyllobacteriaceae</taxon>
        <taxon>Mesorhizobium</taxon>
    </lineage>
</organism>